<dbReference type="Proteomes" id="UP000322873">
    <property type="component" value="Unassembled WGS sequence"/>
</dbReference>
<dbReference type="SUPFAM" id="SSF46565">
    <property type="entry name" value="Chaperone J-domain"/>
    <property type="match status" value="1"/>
</dbReference>
<evidence type="ECO:0000313" key="4">
    <source>
        <dbReference type="Proteomes" id="UP000322873"/>
    </source>
</evidence>
<comment type="caution">
    <text evidence="3">The sequence shown here is derived from an EMBL/GenBank/DDBJ whole genome shotgun (WGS) entry which is preliminary data.</text>
</comment>
<dbReference type="PANTHER" id="PTHR44825:SF1">
    <property type="entry name" value="DNAJ HOMOLOG SUBFAMILY C MEMBER 4"/>
    <property type="match status" value="1"/>
</dbReference>
<dbReference type="InterPro" id="IPR036869">
    <property type="entry name" value="J_dom_sf"/>
</dbReference>
<feature type="compositionally biased region" description="Basic and acidic residues" evidence="1">
    <location>
        <begin position="163"/>
        <end position="185"/>
    </location>
</feature>
<proteinExistence type="predicted"/>
<dbReference type="PROSITE" id="PS00636">
    <property type="entry name" value="DNAJ_1"/>
    <property type="match status" value="1"/>
</dbReference>
<dbReference type="VEuPathDB" id="FungiDB:MFRU_052g00140"/>
<organism evidence="3 4">
    <name type="scientific">Monilinia fructicola</name>
    <name type="common">Brown rot fungus</name>
    <name type="synonym">Ciboria fructicola</name>
    <dbReference type="NCBI Taxonomy" id="38448"/>
    <lineage>
        <taxon>Eukaryota</taxon>
        <taxon>Fungi</taxon>
        <taxon>Dikarya</taxon>
        <taxon>Ascomycota</taxon>
        <taxon>Pezizomycotina</taxon>
        <taxon>Leotiomycetes</taxon>
        <taxon>Helotiales</taxon>
        <taxon>Sclerotiniaceae</taxon>
        <taxon>Monilinia</taxon>
    </lineage>
</organism>
<accession>A0A5M9J7N9</accession>
<dbReference type="InterPro" id="IPR052763">
    <property type="entry name" value="DnaJ_C4"/>
</dbReference>
<feature type="region of interest" description="Disordered" evidence="1">
    <location>
        <begin position="122"/>
        <end position="185"/>
    </location>
</feature>
<feature type="compositionally biased region" description="Polar residues" evidence="1">
    <location>
        <begin position="151"/>
        <end position="162"/>
    </location>
</feature>
<dbReference type="CDD" id="cd06257">
    <property type="entry name" value="DnaJ"/>
    <property type="match status" value="1"/>
</dbReference>
<dbReference type="InterPro" id="IPR001623">
    <property type="entry name" value="DnaJ_domain"/>
</dbReference>
<dbReference type="PRINTS" id="PR00625">
    <property type="entry name" value="JDOMAIN"/>
</dbReference>
<dbReference type="PANTHER" id="PTHR44825">
    <property type="match status" value="1"/>
</dbReference>
<dbReference type="PROSITE" id="PS50076">
    <property type="entry name" value="DNAJ_2"/>
    <property type="match status" value="1"/>
</dbReference>
<dbReference type="AlphaFoldDB" id="A0A5M9J7N9"/>
<dbReference type="Gene3D" id="1.10.287.110">
    <property type="entry name" value="DnaJ domain"/>
    <property type="match status" value="1"/>
</dbReference>
<dbReference type="SMART" id="SM00271">
    <property type="entry name" value="DnaJ"/>
    <property type="match status" value="1"/>
</dbReference>
<gene>
    <name evidence="3" type="ORF">EYC84_011659</name>
</gene>
<feature type="domain" description="J" evidence="2">
    <location>
        <begin position="56"/>
        <end position="119"/>
    </location>
</feature>
<evidence type="ECO:0000313" key="3">
    <source>
        <dbReference type="EMBL" id="KAA8563636.1"/>
    </source>
</evidence>
<evidence type="ECO:0000259" key="2">
    <source>
        <dbReference type="PROSITE" id="PS50076"/>
    </source>
</evidence>
<evidence type="ECO:0000256" key="1">
    <source>
        <dbReference type="SAM" id="MobiDB-lite"/>
    </source>
</evidence>
<protein>
    <recommendedName>
        <fullName evidence="2">J domain-containing protein</fullName>
    </recommendedName>
</protein>
<dbReference type="EMBL" id="VICG01000016">
    <property type="protein sequence ID" value="KAA8563636.1"/>
    <property type="molecule type" value="Genomic_DNA"/>
</dbReference>
<reference evidence="3 4" key="1">
    <citation type="submission" date="2019-06" db="EMBL/GenBank/DDBJ databases">
        <title>Genome Sequence of the Brown Rot Fungal Pathogen Monilinia fructicola.</title>
        <authorList>
            <person name="De Miccolis Angelini R.M."/>
            <person name="Landi L."/>
            <person name="Abate D."/>
            <person name="Pollastro S."/>
            <person name="Romanazzi G."/>
            <person name="Faretra F."/>
        </authorList>
    </citation>
    <scope>NUCLEOTIDE SEQUENCE [LARGE SCALE GENOMIC DNA]</scope>
    <source>
        <strain evidence="3 4">Mfrc123</strain>
    </source>
</reference>
<dbReference type="InterPro" id="IPR018253">
    <property type="entry name" value="DnaJ_domain_CS"/>
</dbReference>
<keyword evidence="4" id="KW-1185">Reference proteome</keyword>
<name>A0A5M9J7N9_MONFR</name>
<dbReference type="Pfam" id="PF00226">
    <property type="entry name" value="DnaJ"/>
    <property type="match status" value="1"/>
</dbReference>
<feature type="compositionally biased region" description="Polar residues" evidence="1">
    <location>
        <begin position="127"/>
        <end position="139"/>
    </location>
</feature>
<sequence length="204" mass="23481">MQNCGSKQTFGIVQYCTVVCSSSRVDPSQNGGQIRIPQSDLYFFSVIGKWINRYQIITKTLGIPQNAATQDVKNAFFSLAKTHHPDRNNGGPTKEFVKARAAYEILSDQDRRNIYDRHYGKVWGNMESPTPKTQDNFTYQRKRERRYSYRGTPSANEGTGSSETKEAEERREVDEDNARKASESLDALMKELERISGRFDRREY</sequence>